<feature type="domain" description="GATA-type" evidence="9">
    <location>
        <begin position="1"/>
        <end position="48"/>
    </location>
</feature>
<evidence type="ECO:0000256" key="7">
    <source>
        <dbReference type="ARBA" id="ARBA00023242"/>
    </source>
</evidence>
<evidence type="ECO:0000256" key="3">
    <source>
        <dbReference type="ARBA" id="ARBA00022771"/>
    </source>
</evidence>
<keyword evidence="4" id="KW-0862">Zinc</keyword>
<dbReference type="PROSITE" id="PS50114">
    <property type="entry name" value="GATA_ZN_FINGER_2"/>
    <property type="match status" value="1"/>
</dbReference>
<dbReference type="OMA" id="MYKGREC"/>
<name>A0A137PA32_CONC2</name>
<dbReference type="STRING" id="796925.A0A137PA32"/>
<gene>
    <name evidence="10" type="ORF">CONCODRAFT_22993</name>
</gene>
<feature type="non-terminal residue" evidence="10">
    <location>
        <position position="50"/>
    </location>
</feature>
<dbReference type="GO" id="GO:0000122">
    <property type="term" value="P:negative regulation of transcription by RNA polymerase II"/>
    <property type="evidence" value="ECO:0007669"/>
    <property type="project" value="TreeGrafter"/>
</dbReference>
<evidence type="ECO:0000256" key="4">
    <source>
        <dbReference type="ARBA" id="ARBA00022833"/>
    </source>
</evidence>
<dbReference type="PROSITE" id="PS00344">
    <property type="entry name" value="GATA_ZN_FINGER_1"/>
    <property type="match status" value="1"/>
</dbReference>
<keyword evidence="11" id="KW-1185">Reference proteome</keyword>
<dbReference type="GO" id="GO:0000978">
    <property type="term" value="F:RNA polymerase II cis-regulatory region sequence-specific DNA binding"/>
    <property type="evidence" value="ECO:0007669"/>
    <property type="project" value="TreeGrafter"/>
</dbReference>
<dbReference type="InterPro" id="IPR000679">
    <property type="entry name" value="Znf_GATA"/>
</dbReference>
<dbReference type="CDD" id="cd00202">
    <property type="entry name" value="ZnF_GATA"/>
    <property type="match status" value="1"/>
</dbReference>
<evidence type="ECO:0000256" key="6">
    <source>
        <dbReference type="ARBA" id="ARBA00023163"/>
    </source>
</evidence>
<dbReference type="Gene3D" id="3.30.50.10">
    <property type="entry name" value="Erythroid Transcription Factor GATA-1, subunit A"/>
    <property type="match status" value="1"/>
</dbReference>
<keyword evidence="7" id="KW-0539">Nucleus</keyword>
<dbReference type="InterPro" id="IPR039355">
    <property type="entry name" value="Transcription_factor_GATA"/>
</dbReference>
<dbReference type="OrthoDB" id="515401at2759"/>
<reference evidence="10 11" key="1">
    <citation type="journal article" date="2015" name="Genome Biol. Evol.">
        <title>Phylogenomic analyses indicate that early fungi evolved digesting cell walls of algal ancestors of land plants.</title>
        <authorList>
            <person name="Chang Y."/>
            <person name="Wang S."/>
            <person name="Sekimoto S."/>
            <person name="Aerts A.L."/>
            <person name="Choi C."/>
            <person name="Clum A."/>
            <person name="LaButti K.M."/>
            <person name="Lindquist E.A."/>
            <person name="Yee Ngan C."/>
            <person name="Ohm R.A."/>
            <person name="Salamov A.A."/>
            <person name="Grigoriev I.V."/>
            <person name="Spatafora J.W."/>
            <person name="Berbee M.L."/>
        </authorList>
    </citation>
    <scope>NUCLEOTIDE SEQUENCE [LARGE SCALE GENOMIC DNA]</scope>
    <source>
        <strain evidence="10 11">NRRL 28638</strain>
    </source>
</reference>
<proteinExistence type="predicted"/>
<evidence type="ECO:0000256" key="5">
    <source>
        <dbReference type="ARBA" id="ARBA00023015"/>
    </source>
</evidence>
<dbReference type="GO" id="GO:0000981">
    <property type="term" value="F:DNA-binding transcription factor activity, RNA polymerase II-specific"/>
    <property type="evidence" value="ECO:0007669"/>
    <property type="project" value="TreeGrafter"/>
</dbReference>
<feature type="non-terminal residue" evidence="10">
    <location>
        <position position="1"/>
    </location>
</feature>
<keyword evidence="2" id="KW-0479">Metal-binding</keyword>
<evidence type="ECO:0000259" key="9">
    <source>
        <dbReference type="PROSITE" id="PS50114"/>
    </source>
</evidence>
<keyword evidence="6" id="KW-0804">Transcription</keyword>
<keyword evidence="3 8" id="KW-0863">Zinc-finger</keyword>
<dbReference type="SMART" id="SM00401">
    <property type="entry name" value="ZnF_GATA"/>
    <property type="match status" value="1"/>
</dbReference>
<evidence type="ECO:0000256" key="2">
    <source>
        <dbReference type="ARBA" id="ARBA00022723"/>
    </source>
</evidence>
<dbReference type="PANTHER" id="PTHR10071:SF335">
    <property type="entry name" value="IRON-SENSING TRANSCRIPTIONAL REPRESSOR-RELATED"/>
    <property type="match status" value="1"/>
</dbReference>
<dbReference type="InterPro" id="IPR013088">
    <property type="entry name" value="Znf_NHR/GATA"/>
</dbReference>
<dbReference type="GO" id="GO:0008270">
    <property type="term" value="F:zinc ion binding"/>
    <property type="evidence" value="ECO:0007669"/>
    <property type="project" value="UniProtKB-KW"/>
</dbReference>
<dbReference type="SUPFAM" id="SSF57716">
    <property type="entry name" value="Glucocorticoid receptor-like (DNA-binding domain)"/>
    <property type="match status" value="1"/>
</dbReference>
<organism evidence="10 11">
    <name type="scientific">Conidiobolus coronatus (strain ATCC 28846 / CBS 209.66 / NRRL 28638)</name>
    <name type="common">Delacroixia coronata</name>
    <dbReference type="NCBI Taxonomy" id="796925"/>
    <lineage>
        <taxon>Eukaryota</taxon>
        <taxon>Fungi</taxon>
        <taxon>Fungi incertae sedis</taxon>
        <taxon>Zoopagomycota</taxon>
        <taxon>Entomophthoromycotina</taxon>
        <taxon>Entomophthoromycetes</taxon>
        <taxon>Entomophthorales</taxon>
        <taxon>Ancylistaceae</taxon>
        <taxon>Conidiobolus</taxon>
    </lineage>
</organism>
<dbReference type="Proteomes" id="UP000070444">
    <property type="component" value="Unassembled WGS sequence"/>
</dbReference>
<dbReference type="GO" id="GO:0045944">
    <property type="term" value="P:positive regulation of transcription by RNA polymerase II"/>
    <property type="evidence" value="ECO:0007669"/>
    <property type="project" value="TreeGrafter"/>
</dbReference>
<accession>A0A137PA32</accession>
<comment type="subcellular location">
    <subcellularLocation>
        <location evidence="1">Nucleus</location>
    </subcellularLocation>
</comment>
<protein>
    <submittedName>
        <fullName evidence="10">GATA-domain-containing protein</fullName>
    </submittedName>
</protein>
<dbReference type="Pfam" id="PF00320">
    <property type="entry name" value="GATA"/>
    <property type="match status" value="1"/>
</dbReference>
<evidence type="ECO:0000313" key="11">
    <source>
        <dbReference type="Proteomes" id="UP000070444"/>
    </source>
</evidence>
<dbReference type="PANTHER" id="PTHR10071">
    <property type="entry name" value="TRANSCRIPTION FACTOR GATA FAMILY MEMBER"/>
    <property type="match status" value="1"/>
</dbReference>
<dbReference type="AlphaFoldDB" id="A0A137PA32"/>
<evidence type="ECO:0000313" key="10">
    <source>
        <dbReference type="EMBL" id="KXN71814.1"/>
    </source>
</evidence>
<keyword evidence="5" id="KW-0805">Transcription regulation</keyword>
<dbReference type="EMBL" id="KQ964466">
    <property type="protein sequence ID" value="KXN71814.1"/>
    <property type="molecule type" value="Genomic_DNA"/>
</dbReference>
<sequence>CSNCGSTTTPLWRRDEEGKTICNACGLYYKLHKVHRPVSLKKSVIKRRKR</sequence>
<evidence type="ECO:0000256" key="8">
    <source>
        <dbReference type="PROSITE-ProRule" id="PRU00094"/>
    </source>
</evidence>
<dbReference type="GO" id="GO:0005634">
    <property type="term" value="C:nucleus"/>
    <property type="evidence" value="ECO:0007669"/>
    <property type="project" value="UniProtKB-SubCell"/>
</dbReference>
<dbReference type="FunFam" id="3.30.50.10:FF:000007">
    <property type="entry name" value="Nitrogen regulatory AreA, N-terminal"/>
    <property type="match status" value="1"/>
</dbReference>
<evidence type="ECO:0000256" key="1">
    <source>
        <dbReference type="ARBA" id="ARBA00004123"/>
    </source>
</evidence>